<dbReference type="EMBL" id="KQ257455">
    <property type="protein sequence ID" value="KND01112.1"/>
    <property type="molecule type" value="Genomic_DNA"/>
</dbReference>
<name>A0A0L0HJ43_SPIPD</name>
<sequence length="175" mass="19316">MHSSRIAFRAVWRIGAIRPNSHLLKRSLLPCAVPRLFHTRPFLSQHSSSTPPASPSITPRLHAVYTCKVCSTRQHKSMSKHAYEKGVVIIRCEGCASLHLFADHLGWFDSLDPPGTIEDIMKRKGAEVRRVAIGEGDLESELQKNEGESGEDKKVGREGEVVNVVDGGLEVVPKS</sequence>
<evidence type="ECO:0000256" key="3">
    <source>
        <dbReference type="ARBA" id="ARBA00022833"/>
    </source>
</evidence>
<evidence type="ECO:0000256" key="2">
    <source>
        <dbReference type="ARBA" id="ARBA00022771"/>
    </source>
</evidence>
<organism evidence="7 8">
    <name type="scientific">Spizellomyces punctatus (strain DAOM BR117)</name>
    <dbReference type="NCBI Taxonomy" id="645134"/>
    <lineage>
        <taxon>Eukaryota</taxon>
        <taxon>Fungi</taxon>
        <taxon>Fungi incertae sedis</taxon>
        <taxon>Chytridiomycota</taxon>
        <taxon>Chytridiomycota incertae sedis</taxon>
        <taxon>Chytridiomycetes</taxon>
        <taxon>Spizellomycetales</taxon>
        <taxon>Spizellomycetaceae</taxon>
        <taxon>Spizellomyces</taxon>
    </lineage>
</organism>
<gene>
    <name evidence="7" type="ORF">SPPG_04202</name>
</gene>
<feature type="domain" description="DNL-type" evidence="6">
    <location>
        <begin position="56"/>
        <end position="153"/>
    </location>
</feature>
<keyword evidence="1" id="KW-0479">Metal-binding</keyword>
<accession>A0A0L0HJ43</accession>
<dbReference type="RefSeq" id="XP_016609151.1">
    <property type="nucleotide sequence ID" value="XM_016752447.1"/>
</dbReference>
<dbReference type="GO" id="GO:0051087">
    <property type="term" value="F:protein-folding chaperone binding"/>
    <property type="evidence" value="ECO:0007669"/>
    <property type="project" value="TreeGrafter"/>
</dbReference>
<dbReference type="InterPro" id="IPR024158">
    <property type="entry name" value="Mt_import_TIM15"/>
</dbReference>
<dbReference type="GO" id="GO:0030150">
    <property type="term" value="P:protein import into mitochondrial matrix"/>
    <property type="evidence" value="ECO:0007669"/>
    <property type="project" value="TreeGrafter"/>
</dbReference>
<proteinExistence type="predicted"/>
<keyword evidence="8" id="KW-1185">Reference proteome</keyword>
<evidence type="ECO:0000256" key="1">
    <source>
        <dbReference type="ARBA" id="ARBA00022723"/>
    </source>
</evidence>
<dbReference type="InParanoid" id="A0A0L0HJ43"/>
<dbReference type="GO" id="GO:0050821">
    <property type="term" value="P:protein stabilization"/>
    <property type="evidence" value="ECO:0007669"/>
    <property type="project" value="TreeGrafter"/>
</dbReference>
<dbReference type="eggNOG" id="KOG3277">
    <property type="taxonomic scope" value="Eukaryota"/>
</dbReference>
<keyword evidence="2 4" id="KW-0863">Zinc-finger</keyword>
<dbReference type="InterPro" id="IPR007853">
    <property type="entry name" value="Znf_DNL-typ"/>
</dbReference>
<dbReference type="GO" id="GO:0008270">
    <property type="term" value="F:zinc ion binding"/>
    <property type="evidence" value="ECO:0007669"/>
    <property type="project" value="UniProtKB-KW"/>
</dbReference>
<dbReference type="GO" id="GO:0006457">
    <property type="term" value="P:protein folding"/>
    <property type="evidence" value="ECO:0007669"/>
    <property type="project" value="TreeGrafter"/>
</dbReference>
<dbReference type="OrthoDB" id="512667at2759"/>
<dbReference type="PANTHER" id="PTHR20922">
    <property type="entry name" value="DNL-TYPE ZINC FINGER PROTEIN"/>
    <property type="match status" value="1"/>
</dbReference>
<dbReference type="VEuPathDB" id="FungiDB:SPPG_04202"/>
<dbReference type="GO" id="GO:0005739">
    <property type="term" value="C:mitochondrion"/>
    <property type="evidence" value="ECO:0007669"/>
    <property type="project" value="TreeGrafter"/>
</dbReference>
<evidence type="ECO:0000256" key="5">
    <source>
        <dbReference type="SAM" id="MobiDB-lite"/>
    </source>
</evidence>
<keyword evidence="3" id="KW-0862">Zinc</keyword>
<reference evidence="7 8" key="1">
    <citation type="submission" date="2009-08" db="EMBL/GenBank/DDBJ databases">
        <title>The Genome Sequence of Spizellomyces punctatus strain DAOM BR117.</title>
        <authorList>
            <consortium name="The Broad Institute Genome Sequencing Platform"/>
            <person name="Russ C."/>
            <person name="Cuomo C."/>
            <person name="Shea T."/>
            <person name="Young S.K."/>
            <person name="Zeng Q."/>
            <person name="Koehrsen M."/>
            <person name="Haas B."/>
            <person name="Borodovsky M."/>
            <person name="Guigo R."/>
            <person name="Alvarado L."/>
            <person name="Berlin A."/>
            <person name="Bochicchio J."/>
            <person name="Borenstein D."/>
            <person name="Chapman S."/>
            <person name="Chen Z."/>
            <person name="Engels R."/>
            <person name="Freedman E."/>
            <person name="Gellesch M."/>
            <person name="Goldberg J."/>
            <person name="Griggs A."/>
            <person name="Gujja S."/>
            <person name="Heiman D."/>
            <person name="Hepburn T."/>
            <person name="Howarth C."/>
            <person name="Jen D."/>
            <person name="Larson L."/>
            <person name="Lewis B."/>
            <person name="Mehta T."/>
            <person name="Park D."/>
            <person name="Pearson M."/>
            <person name="Roberts A."/>
            <person name="Saif S."/>
            <person name="Shenoy N."/>
            <person name="Sisk P."/>
            <person name="Stolte C."/>
            <person name="Sykes S."/>
            <person name="Thomson T."/>
            <person name="Walk T."/>
            <person name="White J."/>
            <person name="Yandava C."/>
            <person name="Burger G."/>
            <person name="Gray M.W."/>
            <person name="Holland P.W.H."/>
            <person name="King N."/>
            <person name="Lang F.B.F."/>
            <person name="Roger A.J."/>
            <person name="Ruiz-Trillo I."/>
            <person name="Lander E."/>
            <person name="Nusbaum C."/>
        </authorList>
    </citation>
    <scope>NUCLEOTIDE SEQUENCE [LARGE SCALE GENOMIC DNA]</scope>
    <source>
        <strain evidence="7 8">DAOM BR117</strain>
    </source>
</reference>
<evidence type="ECO:0000256" key="4">
    <source>
        <dbReference type="PROSITE-ProRule" id="PRU00834"/>
    </source>
</evidence>
<dbReference type="OMA" id="MIGHHAK"/>
<dbReference type="Pfam" id="PF05180">
    <property type="entry name" value="zf-DNL"/>
    <property type="match status" value="1"/>
</dbReference>
<dbReference type="AlphaFoldDB" id="A0A0L0HJ43"/>
<dbReference type="PROSITE" id="PS51501">
    <property type="entry name" value="ZF_DNL"/>
    <property type="match status" value="1"/>
</dbReference>
<evidence type="ECO:0000259" key="6">
    <source>
        <dbReference type="PROSITE" id="PS51501"/>
    </source>
</evidence>
<dbReference type="PANTHER" id="PTHR20922:SF13">
    <property type="entry name" value="DNL-TYPE ZINC FINGER PROTEIN"/>
    <property type="match status" value="1"/>
</dbReference>
<dbReference type="STRING" id="645134.A0A0L0HJ43"/>
<evidence type="ECO:0000313" key="7">
    <source>
        <dbReference type="EMBL" id="KND01112.1"/>
    </source>
</evidence>
<evidence type="ECO:0000313" key="8">
    <source>
        <dbReference type="Proteomes" id="UP000053201"/>
    </source>
</evidence>
<protein>
    <recommendedName>
        <fullName evidence="6">DNL-type domain-containing protein</fullName>
    </recommendedName>
</protein>
<dbReference type="GeneID" id="27687665"/>
<dbReference type="Proteomes" id="UP000053201">
    <property type="component" value="Unassembled WGS sequence"/>
</dbReference>
<feature type="compositionally biased region" description="Basic and acidic residues" evidence="5">
    <location>
        <begin position="141"/>
        <end position="159"/>
    </location>
</feature>
<feature type="region of interest" description="Disordered" evidence="5">
    <location>
        <begin position="136"/>
        <end position="159"/>
    </location>
</feature>